<evidence type="ECO:0000313" key="1">
    <source>
        <dbReference type="EMBL" id="WDE99310.1"/>
    </source>
</evidence>
<reference evidence="1 2" key="1">
    <citation type="submission" date="2023-02" db="EMBL/GenBank/DDBJ databases">
        <title>Genome sequence of Lentisphaera profundi SAORIC-696.</title>
        <authorList>
            <person name="Kim e."/>
            <person name="Cho J.-C."/>
            <person name="Choi A."/>
            <person name="Kang I."/>
        </authorList>
    </citation>
    <scope>NUCLEOTIDE SEQUENCE [LARGE SCALE GENOMIC DNA]</scope>
    <source>
        <strain evidence="1 2">SAORIC-696</strain>
    </source>
</reference>
<dbReference type="InterPro" id="IPR016907">
    <property type="entry name" value="UCP029033"/>
</dbReference>
<dbReference type="RefSeq" id="WP_274154168.1">
    <property type="nucleotide sequence ID" value="NZ_CP117812.1"/>
</dbReference>
<dbReference type="InterPro" id="IPR052022">
    <property type="entry name" value="26kDa_periplasmic_antigen"/>
</dbReference>
<protein>
    <submittedName>
        <fullName evidence="1">SIMPL domain-containing protein</fullName>
    </submittedName>
</protein>
<gene>
    <name evidence="1" type="ORF">PQO03_15850</name>
</gene>
<evidence type="ECO:0000313" key="2">
    <source>
        <dbReference type="Proteomes" id="UP001214250"/>
    </source>
</evidence>
<dbReference type="Proteomes" id="UP001214250">
    <property type="component" value="Chromosome 2"/>
</dbReference>
<dbReference type="PANTHER" id="PTHR34387:SF2">
    <property type="entry name" value="SLR1258 PROTEIN"/>
    <property type="match status" value="1"/>
</dbReference>
<dbReference type="InterPro" id="IPR007497">
    <property type="entry name" value="SIMPL/DUF541"/>
</dbReference>
<dbReference type="PIRSF" id="PIRSF029033">
    <property type="entry name" value="UCP029033"/>
    <property type="match status" value="1"/>
</dbReference>
<dbReference type="EMBL" id="CP117812">
    <property type="protein sequence ID" value="WDE99310.1"/>
    <property type="molecule type" value="Genomic_DNA"/>
</dbReference>
<dbReference type="PANTHER" id="PTHR34387">
    <property type="entry name" value="SLR1258 PROTEIN"/>
    <property type="match status" value="1"/>
</dbReference>
<keyword evidence="2" id="KW-1185">Reference proteome</keyword>
<organism evidence="1 2">
    <name type="scientific">Lentisphaera profundi</name>
    <dbReference type="NCBI Taxonomy" id="1658616"/>
    <lineage>
        <taxon>Bacteria</taxon>
        <taxon>Pseudomonadati</taxon>
        <taxon>Lentisphaerota</taxon>
        <taxon>Lentisphaeria</taxon>
        <taxon>Lentisphaerales</taxon>
        <taxon>Lentisphaeraceae</taxon>
        <taxon>Lentisphaera</taxon>
    </lineage>
</organism>
<dbReference type="Pfam" id="PF04402">
    <property type="entry name" value="SIMPL"/>
    <property type="match status" value="1"/>
</dbReference>
<sequence length="241" mass="26886">MNKNFLPGTIICGMLLASGIASGGYFIGQTMYNAKVALNTAEAKGLAERRVKADLVNWQMSFSLRTSQKAAVPQLYKNAEQVQIELSQILKKHGFSPEEIKLGIIDQSYSEIRDQNKNIKSQAYTLSATVAIESNQVALLAPARREMNKLISKGYSISNNEPRYTYTKLNQIKPEMLKEATSNARMAANEFAKNANVKVGGIRNARQGNFYIRDAGSEYGDSHRMEKDVRVVTTITFYLDK</sequence>
<accession>A0ABY7W1K0</accession>
<name>A0ABY7W1K0_9BACT</name>
<dbReference type="Gene3D" id="3.30.110.170">
    <property type="entry name" value="Protein of unknown function (DUF541), domain 1"/>
    <property type="match status" value="1"/>
</dbReference>
<proteinExistence type="predicted"/>